<accession>A0A9P1P235</accession>
<dbReference type="AlphaFoldDB" id="A0A9P1P235"/>
<reference evidence="1 2" key="1">
    <citation type="submission" date="2014-02" db="EMBL/GenBank/DDBJ databases">
        <authorList>
            <person name="Genoscope - CEA"/>
        </authorList>
    </citation>
    <scope>NUCLEOTIDE SEQUENCE [LARGE SCALE GENOMIC DNA]</scope>
    <source>
        <strain evidence="1 2">PCC 8005</strain>
    </source>
</reference>
<organism evidence="1 2">
    <name type="scientific">Limnospira indica PCC 8005</name>
    <dbReference type="NCBI Taxonomy" id="376219"/>
    <lineage>
        <taxon>Bacteria</taxon>
        <taxon>Bacillati</taxon>
        <taxon>Cyanobacteriota</taxon>
        <taxon>Cyanophyceae</taxon>
        <taxon>Oscillatoriophycideae</taxon>
        <taxon>Oscillatoriales</taxon>
        <taxon>Sirenicapillariaceae</taxon>
        <taxon>Limnospira</taxon>
    </lineage>
</organism>
<dbReference type="Proteomes" id="UP000032946">
    <property type="component" value="Chromosome"/>
</dbReference>
<proteinExistence type="predicted"/>
<dbReference type="EMBL" id="FO818640">
    <property type="protein sequence ID" value="CDM98543.1"/>
    <property type="molecule type" value="Genomic_DNA"/>
</dbReference>
<evidence type="ECO:0000313" key="2">
    <source>
        <dbReference type="Proteomes" id="UP000032946"/>
    </source>
</evidence>
<keyword evidence="2" id="KW-1185">Reference proteome</keyword>
<sequence>MPPFETSNMVAKVKRLIRSKTARAMLKWAHYRFKLTLRHQGEITEQL</sequence>
<protein>
    <submittedName>
        <fullName evidence="1">Transposase</fullName>
    </submittedName>
</protein>
<evidence type="ECO:0000313" key="1">
    <source>
        <dbReference type="EMBL" id="CDM98543.1"/>
    </source>
</evidence>
<name>A0A9P1P235_9CYAN</name>
<gene>
    <name evidence="1" type="ORF">ARTHRO_61144</name>
</gene>